<evidence type="ECO:0000313" key="3">
    <source>
        <dbReference type="EMBL" id="KAG7155004.1"/>
    </source>
</evidence>
<gene>
    <name evidence="3" type="primary">Lrp6-L4</name>
    <name evidence="3" type="ORF">Hamer_G015600</name>
</gene>
<feature type="compositionally biased region" description="Basic and acidic residues" evidence="2">
    <location>
        <begin position="474"/>
        <end position="484"/>
    </location>
</feature>
<accession>A0A8J5JKW4</accession>
<evidence type="ECO:0000256" key="2">
    <source>
        <dbReference type="SAM" id="MobiDB-lite"/>
    </source>
</evidence>
<dbReference type="SMART" id="SM00135">
    <property type="entry name" value="LY"/>
    <property type="match status" value="3"/>
</dbReference>
<dbReference type="InterPro" id="IPR000033">
    <property type="entry name" value="LDLR_classB_rpt"/>
</dbReference>
<feature type="compositionally biased region" description="Basic and acidic residues" evidence="2">
    <location>
        <begin position="14"/>
        <end position="32"/>
    </location>
</feature>
<feature type="non-terminal residue" evidence="3">
    <location>
        <position position="1"/>
    </location>
</feature>
<name>A0A8J5JKW4_HOMAM</name>
<feature type="compositionally biased region" description="Basic and acidic residues" evidence="2">
    <location>
        <begin position="533"/>
        <end position="543"/>
    </location>
</feature>
<organism evidence="3 4">
    <name type="scientific">Homarus americanus</name>
    <name type="common">American lobster</name>
    <dbReference type="NCBI Taxonomy" id="6706"/>
    <lineage>
        <taxon>Eukaryota</taxon>
        <taxon>Metazoa</taxon>
        <taxon>Ecdysozoa</taxon>
        <taxon>Arthropoda</taxon>
        <taxon>Crustacea</taxon>
        <taxon>Multicrustacea</taxon>
        <taxon>Malacostraca</taxon>
        <taxon>Eumalacostraca</taxon>
        <taxon>Eucarida</taxon>
        <taxon>Decapoda</taxon>
        <taxon>Pleocyemata</taxon>
        <taxon>Astacidea</taxon>
        <taxon>Nephropoidea</taxon>
        <taxon>Nephropidae</taxon>
        <taxon>Homarus</taxon>
    </lineage>
</organism>
<keyword evidence="3" id="KW-0675">Receptor</keyword>
<proteinExistence type="predicted"/>
<dbReference type="InterPro" id="IPR011042">
    <property type="entry name" value="6-blade_b-propeller_TolB-like"/>
</dbReference>
<sequence>MRNILPQLSPFSLQHEDGCHESPADTADDTRLLTRPRGSSQPLVLMGSLCRALTSYLYHVFYTYTHYLSSYCIFIIMYRPQGTHDLTISGLSDLAAVYKKDILLIRDVDKITPKWPLEWESLSLSLPKNLYYPLGLAHDPHTNRLFVADALHRDTKIFSLSFESNYKVEAMHSVVKASGITVMEGLSYDPTSQQLYWTNSSNGGIYKTLIPTELVDDVALEPKLVHRSTNVMDPRGIAIDYCDENTRLLMSVPRLAKQSLPFLKVLPSSKDLEMAAVEGLQMYWSERGGSKKVPSSVNKLDLKENVHKVIQQDNEMNIYYQGLTYDIRRRKLVWAETVGDKFDDKSQCHFVSLANGVKEPQELFNFENCFPYSVAIGDEYIYWADWSQQGIMRASLIDPKDVVKLVHTPAVGVESNKRHGVYGLALLNDLTEESTTDLCTDTSKINYEKQIDKLRFQGPGTEKLSPEPLDVESPVERTNDDGGHSTDSVDVESPVERTNDDGHSSDSVDVESPVERTNDDGGYSTDSVDVESPVERTNDDGGY</sequence>
<keyword evidence="1" id="KW-0245">EGF-like domain</keyword>
<evidence type="ECO:0000313" key="4">
    <source>
        <dbReference type="Proteomes" id="UP000747542"/>
    </source>
</evidence>
<feature type="compositionally biased region" description="Basic and acidic residues" evidence="2">
    <location>
        <begin position="494"/>
        <end position="506"/>
    </location>
</feature>
<keyword evidence="3" id="KW-0449">Lipoprotein</keyword>
<dbReference type="InterPro" id="IPR050778">
    <property type="entry name" value="Cueball_EGF_LRP_Nidogen"/>
</dbReference>
<reference evidence="3" key="1">
    <citation type="journal article" date="2021" name="Sci. Adv.">
        <title>The American lobster genome reveals insights on longevity, neural, and immune adaptations.</title>
        <authorList>
            <person name="Polinski J.M."/>
            <person name="Zimin A.V."/>
            <person name="Clark K.F."/>
            <person name="Kohn A.B."/>
            <person name="Sadowski N."/>
            <person name="Timp W."/>
            <person name="Ptitsyn A."/>
            <person name="Khanna P."/>
            <person name="Romanova D.Y."/>
            <person name="Williams P."/>
            <person name="Greenwood S.J."/>
            <person name="Moroz L.L."/>
            <person name="Walt D.R."/>
            <person name="Bodnar A.G."/>
        </authorList>
    </citation>
    <scope>NUCLEOTIDE SEQUENCE</scope>
    <source>
        <strain evidence="3">GMGI-L3</strain>
    </source>
</reference>
<keyword evidence="4" id="KW-1185">Reference proteome</keyword>
<dbReference type="Gene3D" id="2.120.10.30">
    <property type="entry name" value="TolB, C-terminal domain"/>
    <property type="match status" value="1"/>
</dbReference>
<feature type="region of interest" description="Disordered" evidence="2">
    <location>
        <begin position="456"/>
        <end position="543"/>
    </location>
</feature>
<dbReference type="PANTHER" id="PTHR46513">
    <property type="entry name" value="VITELLOGENIN RECEPTOR-LIKE PROTEIN-RELATED-RELATED"/>
    <property type="match status" value="1"/>
</dbReference>
<dbReference type="SUPFAM" id="SSF63825">
    <property type="entry name" value="YWTD domain"/>
    <property type="match status" value="1"/>
</dbReference>
<dbReference type="AlphaFoldDB" id="A0A8J5JKW4"/>
<protein>
    <submittedName>
        <fullName evidence="3">Low-density lipoprotein receptor-related protein 6-like 4</fullName>
    </submittedName>
</protein>
<comment type="caution">
    <text evidence="3">The sequence shown here is derived from an EMBL/GenBank/DDBJ whole genome shotgun (WGS) entry which is preliminary data.</text>
</comment>
<evidence type="ECO:0000256" key="1">
    <source>
        <dbReference type="ARBA" id="ARBA00022536"/>
    </source>
</evidence>
<dbReference type="Proteomes" id="UP000747542">
    <property type="component" value="Unassembled WGS sequence"/>
</dbReference>
<feature type="region of interest" description="Disordered" evidence="2">
    <location>
        <begin position="1"/>
        <end position="35"/>
    </location>
</feature>
<dbReference type="EMBL" id="JAHLQT010043233">
    <property type="protein sequence ID" value="KAG7155004.1"/>
    <property type="molecule type" value="Genomic_DNA"/>
</dbReference>